<dbReference type="OrthoDB" id="202672at2759"/>
<dbReference type="Pfam" id="PF11779">
    <property type="entry name" value="SPT_ssu-like"/>
    <property type="match status" value="1"/>
</dbReference>
<dbReference type="EMBL" id="KN847484">
    <property type="protein sequence ID" value="KIW99971.1"/>
    <property type="molecule type" value="Genomic_DNA"/>
</dbReference>
<keyword evidence="4 6" id="KW-1133">Transmembrane helix</keyword>
<evidence type="ECO:0000256" key="3">
    <source>
        <dbReference type="ARBA" id="ARBA00022824"/>
    </source>
</evidence>
<proteinExistence type="predicted"/>
<dbReference type="GeneID" id="25298970"/>
<evidence type="ECO:0000256" key="4">
    <source>
        <dbReference type="ARBA" id="ARBA00022989"/>
    </source>
</evidence>
<evidence type="ECO:0000256" key="6">
    <source>
        <dbReference type="SAM" id="Phobius"/>
    </source>
</evidence>
<dbReference type="RefSeq" id="XP_013267184.1">
    <property type="nucleotide sequence ID" value="XM_013411730.1"/>
</dbReference>
<accession>A0A0D2FD12</accession>
<name>A0A0D2FD12_9EURO</name>
<dbReference type="VEuPathDB" id="FungiDB:Z518_10899"/>
<comment type="subcellular location">
    <subcellularLocation>
        <location evidence="1">Endoplasmic reticulum membrane</location>
        <topology evidence="1">Multi-pass membrane protein</topology>
    </subcellularLocation>
</comment>
<dbReference type="InterPro" id="IPR024512">
    <property type="entry name" value="Ser_palmitoyltrfase_ssu-like"/>
</dbReference>
<evidence type="ECO:0000256" key="2">
    <source>
        <dbReference type="ARBA" id="ARBA00022692"/>
    </source>
</evidence>
<organism evidence="7 8">
    <name type="scientific">Rhinocladiella mackenziei CBS 650.93</name>
    <dbReference type="NCBI Taxonomy" id="1442369"/>
    <lineage>
        <taxon>Eukaryota</taxon>
        <taxon>Fungi</taxon>
        <taxon>Dikarya</taxon>
        <taxon>Ascomycota</taxon>
        <taxon>Pezizomycotina</taxon>
        <taxon>Eurotiomycetes</taxon>
        <taxon>Chaetothyriomycetidae</taxon>
        <taxon>Chaetothyriales</taxon>
        <taxon>Herpotrichiellaceae</taxon>
        <taxon>Rhinocladiella</taxon>
    </lineage>
</organism>
<keyword evidence="5 6" id="KW-0472">Membrane</keyword>
<keyword evidence="3" id="KW-0256">Endoplasmic reticulum</keyword>
<evidence type="ECO:0000256" key="1">
    <source>
        <dbReference type="ARBA" id="ARBA00004477"/>
    </source>
</evidence>
<evidence type="ECO:0000313" key="7">
    <source>
        <dbReference type="EMBL" id="KIW99971.1"/>
    </source>
</evidence>
<evidence type="ECO:0000313" key="8">
    <source>
        <dbReference type="Proteomes" id="UP000053617"/>
    </source>
</evidence>
<sequence>MTSTTTTSVTDFDFHHHSLEPFPLFVDSAPPNSANYFSSPMAMAAIQLLASSSSSHIRKPRVSMPVKVSNYLRLRYYQYEVTFGLYVMTRAEKFVFNTIILTIFAALLYALFWGFQPFIINTLCRMIYYITGSFSSAPELCTQ</sequence>
<protein>
    <submittedName>
        <fullName evidence="7">Uncharacterized protein</fullName>
    </submittedName>
</protein>
<dbReference type="Proteomes" id="UP000053617">
    <property type="component" value="Unassembled WGS sequence"/>
</dbReference>
<dbReference type="GO" id="GO:0005789">
    <property type="term" value="C:endoplasmic reticulum membrane"/>
    <property type="evidence" value="ECO:0007669"/>
    <property type="project" value="UniProtKB-SubCell"/>
</dbReference>
<reference evidence="7 8" key="1">
    <citation type="submission" date="2015-01" db="EMBL/GenBank/DDBJ databases">
        <title>The Genome Sequence of Rhinocladiella mackenzie CBS 650.93.</title>
        <authorList>
            <consortium name="The Broad Institute Genomics Platform"/>
            <person name="Cuomo C."/>
            <person name="de Hoog S."/>
            <person name="Gorbushina A."/>
            <person name="Stielow B."/>
            <person name="Teixiera M."/>
            <person name="Abouelleil A."/>
            <person name="Chapman S.B."/>
            <person name="Priest M."/>
            <person name="Young S.K."/>
            <person name="Wortman J."/>
            <person name="Nusbaum C."/>
            <person name="Birren B."/>
        </authorList>
    </citation>
    <scope>NUCLEOTIDE SEQUENCE [LARGE SCALE GENOMIC DNA]</scope>
    <source>
        <strain evidence="7 8">CBS 650.93</strain>
    </source>
</reference>
<gene>
    <name evidence="7" type="ORF">Z518_10899</name>
</gene>
<feature type="transmembrane region" description="Helical" evidence="6">
    <location>
        <begin position="94"/>
        <end position="115"/>
    </location>
</feature>
<dbReference type="AlphaFoldDB" id="A0A0D2FD12"/>
<dbReference type="HOGENOM" id="CLU_1835202_0_0_1"/>
<evidence type="ECO:0000256" key="5">
    <source>
        <dbReference type="ARBA" id="ARBA00023136"/>
    </source>
</evidence>
<keyword evidence="2 6" id="KW-0812">Transmembrane</keyword>
<dbReference type="STRING" id="1442369.A0A0D2FD12"/>
<keyword evidence="8" id="KW-1185">Reference proteome</keyword>